<keyword evidence="1" id="KW-1133">Transmembrane helix</keyword>
<dbReference type="EMBL" id="CP009302">
    <property type="protein sequence ID" value="AJC12198.1"/>
    <property type="molecule type" value="Genomic_DNA"/>
</dbReference>
<evidence type="ECO:0000313" key="2">
    <source>
        <dbReference type="EMBL" id="AJC12198.1"/>
    </source>
</evidence>
<keyword evidence="1" id="KW-0812">Transmembrane</keyword>
<dbReference type="KEGG" id="cbac:JI75_05475"/>
<accession>A0A0A8B5W6</accession>
<feature type="transmembrane region" description="Helical" evidence="1">
    <location>
        <begin position="21"/>
        <end position="50"/>
    </location>
</feature>
<reference evidence="2 3" key="2">
    <citation type="journal article" date="2015" name="Genome Announc.">
        <title>Complete Genome Sequence of Coriobacteriaceae Strain 68-1-3, a Novel Mucus-Degrading Isolate from the Swine Intestinal Tract.</title>
        <authorList>
            <person name="Looft T."/>
            <person name="Bayles D.O."/>
            <person name="Alt D.P."/>
            <person name="Stanton T.B."/>
        </authorList>
    </citation>
    <scope>NUCLEOTIDE SEQUENCE [LARGE SCALE GENOMIC DNA]</scope>
    <source>
        <strain evidence="2 3">68-1-3</strain>
    </source>
</reference>
<dbReference type="HOGENOM" id="CLU_133627_0_0_11"/>
<name>A0A0A8B5W6_9ACTN</name>
<sequence>MRDGLIALNQGRYGIDELGKFLLGVAIVCMIASLSRIRLFWFLSTALLLWQLFRMYSRNYPARARENSWFMGKTERQRAWFSLLDKRWTNRRTTRYIRCPHCKKVFSLPKGKGKIRATCPHCHEQSIHTT</sequence>
<evidence type="ECO:0000256" key="1">
    <source>
        <dbReference type="SAM" id="Phobius"/>
    </source>
</evidence>
<protein>
    <recommendedName>
        <fullName evidence="4">Zn-finger containing protein</fullName>
    </recommendedName>
</protein>
<dbReference type="AlphaFoldDB" id="A0A0A8B5W6"/>
<gene>
    <name evidence="2" type="ORF">JI75_05475</name>
</gene>
<evidence type="ECO:0008006" key="4">
    <source>
        <dbReference type="Google" id="ProtNLM"/>
    </source>
</evidence>
<keyword evidence="1" id="KW-0472">Membrane</keyword>
<keyword evidence="3" id="KW-1185">Reference proteome</keyword>
<organism evidence="2 3">
    <name type="scientific">Berryella intestinalis</name>
    <dbReference type="NCBI Taxonomy" id="1531429"/>
    <lineage>
        <taxon>Bacteria</taxon>
        <taxon>Bacillati</taxon>
        <taxon>Actinomycetota</taxon>
        <taxon>Coriobacteriia</taxon>
        <taxon>Eggerthellales</taxon>
        <taxon>Eggerthellaceae</taxon>
        <taxon>Berryella</taxon>
    </lineage>
</organism>
<dbReference type="Proteomes" id="UP000031121">
    <property type="component" value="Chromosome"/>
</dbReference>
<dbReference type="STRING" id="1531429.JI75_05475"/>
<proteinExistence type="predicted"/>
<evidence type="ECO:0000313" key="3">
    <source>
        <dbReference type="Proteomes" id="UP000031121"/>
    </source>
</evidence>
<reference evidence="3" key="1">
    <citation type="submission" date="2014-08" db="EMBL/GenBank/DDBJ databases">
        <title>Coriobacteriaceae sp. complete genome.</title>
        <authorList>
            <person name="Looft T."/>
            <person name="Bayles D.O."/>
            <person name="Stanton T.B."/>
        </authorList>
    </citation>
    <scope>NUCLEOTIDE SEQUENCE [LARGE SCALE GENOMIC DNA]</scope>
    <source>
        <strain evidence="3">68-1-3</strain>
    </source>
</reference>